<dbReference type="AlphaFoldDB" id="A0A2U9T803"/>
<dbReference type="PROSITE" id="PS50977">
    <property type="entry name" value="HTH_TETR_2"/>
    <property type="match status" value="1"/>
</dbReference>
<evidence type="ECO:0000256" key="2">
    <source>
        <dbReference type="ARBA" id="ARBA00023015"/>
    </source>
</evidence>
<evidence type="ECO:0000256" key="5">
    <source>
        <dbReference type="PROSITE-ProRule" id="PRU00335"/>
    </source>
</evidence>
<organism evidence="7 8">
    <name type="scientific">Marilutibacter maris</name>
    <dbReference type="NCBI Taxonomy" id="1605891"/>
    <lineage>
        <taxon>Bacteria</taxon>
        <taxon>Pseudomonadati</taxon>
        <taxon>Pseudomonadota</taxon>
        <taxon>Gammaproteobacteria</taxon>
        <taxon>Lysobacterales</taxon>
        <taxon>Lysobacteraceae</taxon>
        <taxon>Marilutibacter</taxon>
    </lineage>
</organism>
<dbReference type="OrthoDB" id="7618612at2"/>
<dbReference type="SUPFAM" id="SSF48498">
    <property type="entry name" value="Tetracyclin repressor-like, C-terminal domain"/>
    <property type="match status" value="1"/>
</dbReference>
<evidence type="ECO:0000259" key="6">
    <source>
        <dbReference type="PROSITE" id="PS50977"/>
    </source>
</evidence>
<dbReference type="Pfam" id="PF13977">
    <property type="entry name" value="TetR_C_6"/>
    <property type="match status" value="1"/>
</dbReference>
<feature type="domain" description="HTH tetR-type" evidence="6">
    <location>
        <begin position="8"/>
        <end position="68"/>
    </location>
</feature>
<proteinExistence type="predicted"/>
<keyword evidence="3 5" id="KW-0238">DNA-binding</keyword>
<keyword evidence="8" id="KW-1185">Reference proteome</keyword>
<dbReference type="InterPro" id="IPR050109">
    <property type="entry name" value="HTH-type_TetR-like_transc_reg"/>
</dbReference>
<dbReference type="Gene3D" id="1.10.357.10">
    <property type="entry name" value="Tetracycline Repressor, domain 2"/>
    <property type="match status" value="1"/>
</dbReference>
<protein>
    <recommendedName>
        <fullName evidence="6">HTH tetR-type domain-containing protein</fullName>
    </recommendedName>
</protein>
<dbReference type="InterPro" id="IPR036271">
    <property type="entry name" value="Tet_transcr_reg_TetR-rel_C_sf"/>
</dbReference>
<dbReference type="Pfam" id="PF00440">
    <property type="entry name" value="TetR_N"/>
    <property type="match status" value="1"/>
</dbReference>
<evidence type="ECO:0000256" key="1">
    <source>
        <dbReference type="ARBA" id="ARBA00022491"/>
    </source>
</evidence>
<sequence length="201" mass="21840">MPPHQDHERRREQILRAMTAVAVRDGLHSVSMRTVAAAAGVSLRLVQYYFGSKAALMRAGLERLEARGMQRWAARTPADADGQARDVLLALFAEALPVDDERRAFHVLWMAYAVLAMTDAEIPERAFVDGPDRLQAHIAATLEHGVAKGQFRADLDIALESVALLGLLHGLGTAVLVGQQRADTAMAAVAAHLDRLQPDPP</sequence>
<dbReference type="GO" id="GO:0000976">
    <property type="term" value="F:transcription cis-regulatory region binding"/>
    <property type="evidence" value="ECO:0007669"/>
    <property type="project" value="TreeGrafter"/>
</dbReference>
<keyword evidence="1" id="KW-0678">Repressor</keyword>
<dbReference type="InterPro" id="IPR009057">
    <property type="entry name" value="Homeodomain-like_sf"/>
</dbReference>
<accession>A0A2U9T803</accession>
<dbReference type="SUPFAM" id="SSF46689">
    <property type="entry name" value="Homeodomain-like"/>
    <property type="match status" value="1"/>
</dbReference>
<dbReference type="KEGG" id="lmb:C9I47_1661"/>
<dbReference type="InterPro" id="IPR039538">
    <property type="entry name" value="BetI_C"/>
</dbReference>
<evidence type="ECO:0000256" key="4">
    <source>
        <dbReference type="ARBA" id="ARBA00023163"/>
    </source>
</evidence>
<dbReference type="InterPro" id="IPR001647">
    <property type="entry name" value="HTH_TetR"/>
</dbReference>
<dbReference type="PANTHER" id="PTHR30055:SF234">
    <property type="entry name" value="HTH-TYPE TRANSCRIPTIONAL REGULATOR BETI"/>
    <property type="match status" value="1"/>
</dbReference>
<feature type="DNA-binding region" description="H-T-H motif" evidence="5">
    <location>
        <begin position="31"/>
        <end position="50"/>
    </location>
</feature>
<dbReference type="EMBL" id="CP029843">
    <property type="protein sequence ID" value="AWV07357.1"/>
    <property type="molecule type" value="Genomic_DNA"/>
</dbReference>
<dbReference type="PANTHER" id="PTHR30055">
    <property type="entry name" value="HTH-TYPE TRANSCRIPTIONAL REGULATOR RUTR"/>
    <property type="match status" value="1"/>
</dbReference>
<gene>
    <name evidence="7" type="ORF">C9I47_1661</name>
</gene>
<keyword evidence="4" id="KW-0804">Transcription</keyword>
<name>A0A2U9T803_9GAMM</name>
<reference evidence="7 8" key="1">
    <citation type="submission" date="2018-05" db="EMBL/GenBank/DDBJ databases">
        <title>The complete genome of Lysobacter maris HZ9B, a marine bacterium antagonistic against terrestrial plant pathogens.</title>
        <authorList>
            <person name="Zhang X.-Q."/>
        </authorList>
    </citation>
    <scope>NUCLEOTIDE SEQUENCE [LARGE SCALE GENOMIC DNA]</scope>
    <source>
        <strain evidence="7 8">HZ9B</strain>
    </source>
</reference>
<keyword evidence="2" id="KW-0805">Transcription regulation</keyword>
<dbReference type="GO" id="GO:0003700">
    <property type="term" value="F:DNA-binding transcription factor activity"/>
    <property type="evidence" value="ECO:0007669"/>
    <property type="project" value="TreeGrafter"/>
</dbReference>
<dbReference type="RefSeq" id="WP_111268055.1">
    <property type="nucleotide sequence ID" value="NZ_CP029843.1"/>
</dbReference>
<evidence type="ECO:0000256" key="3">
    <source>
        <dbReference type="ARBA" id="ARBA00023125"/>
    </source>
</evidence>
<evidence type="ECO:0000313" key="7">
    <source>
        <dbReference type="EMBL" id="AWV07357.1"/>
    </source>
</evidence>
<dbReference type="Proteomes" id="UP000249447">
    <property type="component" value="Chromosome"/>
</dbReference>
<evidence type="ECO:0000313" key="8">
    <source>
        <dbReference type="Proteomes" id="UP000249447"/>
    </source>
</evidence>